<feature type="binding site" evidence="7">
    <location>
        <position position="405"/>
    </location>
    <ligand>
        <name>substrate</name>
    </ligand>
</feature>
<reference evidence="12" key="1">
    <citation type="submission" date="2018-09" db="EMBL/GenBank/DDBJ databases">
        <authorList>
            <person name="Kim I."/>
        </authorList>
    </citation>
    <scope>NUCLEOTIDE SEQUENCE [LARGE SCALE GENOMIC DNA]</scope>
    <source>
        <strain evidence="12">DD4a</strain>
    </source>
</reference>
<dbReference type="FunFam" id="3.20.20.70:FF:000118">
    <property type="entry name" value="Alpha-galactosidase"/>
    <property type="match status" value="1"/>
</dbReference>
<dbReference type="RefSeq" id="WP_119481089.1">
    <property type="nucleotide sequence ID" value="NZ_QXTG01000001.1"/>
</dbReference>
<evidence type="ECO:0000256" key="7">
    <source>
        <dbReference type="PIRSR" id="PIRSR005536-2"/>
    </source>
</evidence>
<dbReference type="InterPro" id="IPR002252">
    <property type="entry name" value="Glyco_hydro_36"/>
</dbReference>
<feature type="binding site" evidence="7">
    <location>
        <position position="164"/>
    </location>
    <ligand>
        <name>substrate</name>
    </ligand>
</feature>
<dbReference type="PIRSF" id="PIRSF005536">
    <property type="entry name" value="Agal"/>
    <property type="match status" value="1"/>
</dbReference>
<evidence type="ECO:0000256" key="5">
    <source>
        <dbReference type="PIRNR" id="PIRNR005536"/>
    </source>
</evidence>
<evidence type="ECO:0000259" key="10">
    <source>
        <dbReference type="Pfam" id="PF16875"/>
    </source>
</evidence>
<evidence type="ECO:0000259" key="9">
    <source>
        <dbReference type="Pfam" id="PF16874"/>
    </source>
</evidence>
<comment type="similarity">
    <text evidence="5">Belongs to the glycosyl hydrolase.</text>
</comment>
<dbReference type="CDD" id="cd14791">
    <property type="entry name" value="GH36"/>
    <property type="match status" value="1"/>
</dbReference>
<dbReference type="InterPro" id="IPR013780">
    <property type="entry name" value="Glyco_hydro_b"/>
</dbReference>
<dbReference type="Pfam" id="PF16874">
    <property type="entry name" value="Glyco_hydro_36C"/>
    <property type="match status" value="1"/>
</dbReference>
<comment type="caution">
    <text evidence="11">The sequence shown here is derived from an EMBL/GenBank/DDBJ whole genome shotgun (WGS) entry which is preliminary data.</text>
</comment>
<evidence type="ECO:0000256" key="4">
    <source>
        <dbReference type="ARBA" id="ARBA00023295"/>
    </source>
</evidence>
<feature type="active site" description="Proton donor" evidence="6">
    <location>
        <position position="504"/>
    </location>
</feature>
<feature type="active site" description="Nucleophile" evidence="6">
    <location>
        <position position="440"/>
    </location>
</feature>
<evidence type="ECO:0000313" key="11">
    <source>
        <dbReference type="EMBL" id="RIX30728.1"/>
    </source>
</evidence>
<proteinExistence type="inferred from homology"/>
<protein>
    <recommendedName>
        <fullName evidence="2 5">Alpha-galactosidase</fullName>
        <ecNumber evidence="2 5">3.2.1.22</ecNumber>
    </recommendedName>
</protein>
<evidence type="ECO:0000256" key="2">
    <source>
        <dbReference type="ARBA" id="ARBA00012755"/>
    </source>
</evidence>
<dbReference type="Gene3D" id="3.20.20.70">
    <property type="entry name" value="Aldolase class I"/>
    <property type="match status" value="1"/>
</dbReference>
<dbReference type="PRINTS" id="PR00743">
    <property type="entry name" value="GLHYDRLASE36"/>
</dbReference>
<feature type="region of interest" description="Disordered" evidence="8">
    <location>
        <begin position="65"/>
        <end position="86"/>
    </location>
</feature>
<dbReference type="InterPro" id="IPR017853">
    <property type="entry name" value="GH"/>
</dbReference>
<dbReference type="SUPFAM" id="SSF51445">
    <property type="entry name" value="(Trans)glycosidases"/>
    <property type="match status" value="1"/>
</dbReference>
<dbReference type="Pfam" id="PF16875">
    <property type="entry name" value="Glyco_hydro_36N"/>
    <property type="match status" value="1"/>
</dbReference>
<dbReference type="Gene3D" id="2.60.40.1180">
    <property type="entry name" value="Golgi alpha-mannosidase II"/>
    <property type="match status" value="1"/>
</dbReference>
<dbReference type="PROSITE" id="PS00512">
    <property type="entry name" value="ALPHA_GALACTOSIDASE"/>
    <property type="match status" value="1"/>
</dbReference>
<dbReference type="AlphaFoldDB" id="A0A3A1U6S7"/>
<dbReference type="InterPro" id="IPR031704">
    <property type="entry name" value="Glyco_hydro_36_N"/>
</dbReference>
<evidence type="ECO:0000256" key="8">
    <source>
        <dbReference type="SAM" id="MobiDB-lite"/>
    </source>
</evidence>
<dbReference type="InterPro" id="IPR038417">
    <property type="entry name" value="Alpga-gal_N_sf"/>
</dbReference>
<dbReference type="EC" id="3.2.1.22" evidence="2 5"/>
<comment type="catalytic activity">
    <reaction evidence="1 5">
        <text>Hydrolysis of terminal, non-reducing alpha-D-galactose residues in alpha-D-galactosides, including galactose oligosaccharides, galactomannans and galactolipids.</text>
        <dbReference type="EC" id="3.2.1.22"/>
    </reaction>
</comment>
<dbReference type="PANTHER" id="PTHR43053:SF3">
    <property type="entry name" value="ALPHA-GALACTOSIDASE C-RELATED"/>
    <property type="match status" value="1"/>
</dbReference>
<dbReference type="GO" id="GO:0016052">
    <property type="term" value="P:carbohydrate catabolic process"/>
    <property type="evidence" value="ECO:0007669"/>
    <property type="project" value="InterPro"/>
</dbReference>
<dbReference type="InterPro" id="IPR050985">
    <property type="entry name" value="Alpha-glycosidase_related"/>
</dbReference>
<feature type="domain" description="Glycosyl hydrolase family 36 N-terminal" evidence="10">
    <location>
        <begin position="22"/>
        <end position="250"/>
    </location>
</feature>
<evidence type="ECO:0000256" key="6">
    <source>
        <dbReference type="PIRSR" id="PIRSR005536-1"/>
    </source>
</evidence>
<feature type="binding site" evidence="7">
    <location>
        <begin position="328"/>
        <end position="329"/>
    </location>
    <ligand>
        <name>substrate</name>
    </ligand>
</feature>
<dbReference type="Pfam" id="PF02065">
    <property type="entry name" value="Melibiase"/>
    <property type="match status" value="1"/>
</dbReference>
<feature type="binding site" evidence="7">
    <location>
        <begin position="438"/>
        <end position="442"/>
    </location>
    <ligand>
        <name>substrate</name>
    </ligand>
</feature>
<feature type="binding site" evidence="7">
    <location>
        <position position="482"/>
    </location>
    <ligand>
        <name>substrate</name>
    </ligand>
</feature>
<name>A0A3A1U6S7_9MICO</name>
<dbReference type="InterPro" id="IPR000111">
    <property type="entry name" value="Glyco_hydro_27/36_CS"/>
</dbReference>
<evidence type="ECO:0000256" key="3">
    <source>
        <dbReference type="ARBA" id="ARBA00022801"/>
    </source>
</evidence>
<evidence type="ECO:0000313" key="12">
    <source>
        <dbReference type="Proteomes" id="UP000265742"/>
    </source>
</evidence>
<dbReference type="GO" id="GO:0004557">
    <property type="term" value="F:alpha-galactosidase activity"/>
    <property type="evidence" value="ECO:0007669"/>
    <property type="project" value="UniProtKB-UniRule"/>
</dbReference>
<evidence type="ECO:0000256" key="1">
    <source>
        <dbReference type="ARBA" id="ARBA00001255"/>
    </source>
</evidence>
<dbReference type="EMBL" id="QXTG01000001">
    <property type="protein sequence ID" value="RIX30728.1"/>
    <property type="molecule type" value="Genomic_DNA"/>
</dbReference>
<keyword evidence="3 5" id="KW-0378">Hydrolase</keyword>
<dbReference type="OrthoDB" id="9758822at2"/>
<sequence length="702" mass="76601">MAGQHYLEAGGVGLLVDLAGDDPVVVHWGAPLGADLPDPGVLAATAVPPSTFDAPVRPSLLPQRARGWRGRPAIRGSRPDGSAFSPRLALTGAEQDGAALTLRLADDEAGLAVEVRLAIAPSGLLLLDGSLENTGAGDYALERFDLVLPVPPEAAESFDTTGRWAREKQPQRRRIDQGTWVRSGRHGRTGHDAPVVIAAGEPRFGWRSGAVWAMHLGWSGDHESFVDRLPSGQTVLGAGELLDPGEVVLAPGERYVAPTAYAAWSAEGLDGVSARLHDWIRARPQHPATPRPVVLNTWEAVYFDHDLDVLRGLADTAAELGVERFVLDDGWFGNRRDDRAGLGDWWVDPAVWPDGLTPLIEHVRGRGMQFGLWVEPEMINEDSDLAREHPDWIARPGGRTSLEWRHQQVIDLVHPEAFAHVLERLDALLTENDIAYLKWDQNRDQLELGHDGRASTHAQTLAAYRLFDELKRRHPSVEIESCSSGGARVDLGILQRTDRVWTSDTNDALERQAIQRWTELLLPPELVGAHVGPTTSHSTGRTHDIGFRTATALFGHFGIEWDVRSATDEERRGLAAAIDLYKRWRGVLHTGRLVRGDSPDPAVQLTGVVAGDGGSALYSWAQLTTSEFESPLPVRLPGLDPDRRYRVALALQVTEHDTTQRLAPGWLAEGAVLSGRALAVLGLPMPVLNPEHALLITVEAEA</sequence>
<dbReference type="InterPro" id="IPR013785">
    <property type="entry name" value="Aldolase_TIM"/>
</dbReference>
<dbReference type="PANTHER" id="PTHR43053">
    <property type="entry name" value="GLYCOSIDASE FAMILY 31"/>
    <property type="match status" value="1"/>
</dbReference>
<keyword evidence="12" id="KW-1185">Reference proteome</keyword>
<feature type="domain" description="Glycosyl hydrolase family 36 C-terminal" evidence="9">
    <location>
        <begin position="608"/>
        <end position="687"/>
    </location>
</feature>
<feature type="binding site" evidence="7">
    <location>
        <position position="504"/>
    </location>
    <ligand>
        <name>substrate</name>
    </ligand>
</feature>
<keyword evidence="4 5" id="KW-0326">Glycosidase</keyword>
<gene>
    <name evidence="11" type="ORF">D1781_04805</name>
</gene>
<organism evidence="11 12">
    <name type="scientific">Amnibacterium setariae</name>
    <dbReference type="NCBI Taxonomy" id="2306585"/>
    <lineage>
        <taxon>Bacteria</taxon>
        <taxon>Bacillati</taxon>
        <taxon>Actinomycetota</taxon>
        <taxon>Actinomycetes</taxon>
        <taxon>Micrococcales</taxon>
        <taxon>Microbacteriaceae</taxon>
        <taxon>Amnibacterium</taxon>
    </lineage>
</organism>
<dbReference type="Gene3D" id="2.70.98.60">
    <property type="entry name" value="alpha-galactosidase from lactobacil brevis"/>
    <property type="match status" value="1"/>
</dbReference>
<accession>A0A3A1U6S7</accession>
<dbReference type="Proteomes" id="UP000265742">
    <property type="component" value="Unassembled WGS sequence"/>
</dbReference>
<dbReference type="InterPro" id="IPR031705">
    <property type="entry name" value="Glyco_hydro_36_C"/>
</dbReference>